<dbReference type="AlphaFoldDB" id="A0A0M6XTB9"/>
<evidence type="ECO:0000256" key="5">
    <source>
        <dbReference type="ARBA" id="ARBA00012448"/>
    </source>
</evidence>
<keyword evidence="7" id="KW-1003">Cell membrane</keyword>
<keyword evidence="19 27" id="KW-0472">Membrane</keyword>
<keyword evidence="17" id="KW-0573">Peptidoglycan synthesis</keyword>
<dbReference type="GO" id="GO:0071555">
    <property type="term" value="P:cell wall organization"/>
    <property type="evidence" value="ECO:0007669"/>
    <property type="project" value="UniProtKB-KW"/>
</dbReference>
<reference evidence="31 32" key="1">
    <citation type="submission" date="2015-07" db="EMBL/GenBank/DDBJ databases">
        <authorList>
            <person name="Noorani M."/>
        </authorList>
    </citation>
    <scope>NUCLEOTIDE SEQUENCE [LARGE SCALE GENOMIC DNA]</scope>
    <source>
        <strain evidence="31 32">CECT 5088</strain>
    </source>
</reference>
<dbReference type="InterPro" id="IPR012338">
    <property type="entry name" value="Beta-lactam/transpept-like"/>
</dbReference>
<organism evidence="31 32">
    <name type="scientific">Jannaschia rubra</name>
    <dbReference type="NCBI Taxonomy" id="282197"/>
    <lineage>
        <taxon>Bacteria</taxon>
        <taxon>Pseudomonadati</taxon>
        <taxon>Pseudomonadota</taxon>
        <taxon>Alphaproteobacteria</taxon>
        <taxon>Rhodobacterales</taxon>
        <taxon>Roseobacteraceae</taxon>
        <taxon>Jannaschia</taxon>
    </lineage>
</organism>
<keyword evidence="13 27" id="KW-0812">Transmembrane</keyword>
<evidence type="ECO:0000256" key="2">
    <source>
        <dbReference type="ARBA" id="ARBA00004752"/>
    </source>
</evidence>
<evidence type="ECO:0000256" key="16">
    <source>
        <dbReference type="ARBA" id="ARBA00022968"/>
    </source>
</evidence>
<evidence type="ECO:0000256" key="21">
    <source>
        <dbReference type="ARBA" id="ARBA00023268"/>
    </source>
</evidence>
<keyword evidence="9" id="KW-0121">Carboxypeptidase</keyword>
<dbReference type="GO" id="GO:0006508">
    <property type="term" value="P:proteolysis"/>
    <property type="evidence" value="ECO:0007669"/>
    <property type="project" value="UniProtKB-KW"/>
</dbReference>
<keyword evidence="10" id="KW-0645">Protease</keyword>
<dbReference type="GO" id="GO:0046677">
    <property type="term" value="P:response to antibiotic"/>
    <property type="evidence" value="ECO:0007669"/>
    <property type="project" value="UniProtKB-KW"/>
</dbReference>
<evidence type="ECO:0000313" key="32">
    <source>
        <dbReference type="Proteomes" id="UP000048908"/>
    </source>
</evidence>
<feature type="transmembrane region" description="Helical" evidence="27">
    <location>
        <begin position="59"/>
        <end position="89"/>
    </location>
</feature>
<dbReference type="EC" id="2.4.99.28" evidence="24"/>
<dbReference type="PANTHER" id="PTHR32282">
    <property type="entry name" value="BINDING PROTEIN TRANSPEPTIDASE, PUTATIVE-RELATED"/>
    <property type="match status" value="1"/>
</dbReference>
<evidence type="ECO:0000256" key="8">
    <source>
        <dbReference type="ARBA" id="ARBA00022519"/>
    </source>
</evidence>
<keyword evidence="11" id="KW-0328">Glycosyltransferase</keyword>
<evidence type="ECO:0000313" key="31">
    <source>
        <dbReference type="EMBL" id="CTQ33952.1"/>
    </source>
</evidence>
<accession>A0A0M6XTB9</accession>
<feature type="domain" description="Glycosyl transferase family 51" evidence="29">
    <location>
        <begin position="115"/>
        <end position="288"/>
    </location>
</feature>
<comment type="catalytic activity">
    <reaction evidence="23">
        <text>Preferential cleavage: (Ac)2-L-Lys-D-Ala-|-D-Ala. Also transpeptidation of peptidyl-alanyl moieties that are N-acyl substituents of D-alanine.</text>
        <dbReference type="EC" id="3.4.16.4"/>
    </reaction>
</comment>
<evidence type="ECO:0000256" key="19">
    <source>
        <dbReference type="ARBA" id="ARBA00023136"/>
    </source>
</evidence>
<dbReference type="FunFam" id="1.10.3810.10:FF:000003">
    <property type="entry name" value="Penicillin-binding protein 1a"/>
    <property type="match status" value="1"/>
</dbReference>
<dbReference type="Gene3D" id="3.40.710.10">
    <property type="entry name" value="DD-peptidase/beta-lactamase superfamily"/>
    <property type="match status" value="2"/>
</dbReference>
<evidence type="ECO:0000256" key="11">
    <source>
        <dbReference type="ARBA" id="ARBA00022676"/>
    </source>
</evidence>
<dbReference type="Gene3D" id="1.10.3810.10">
    <property type="entry name" value="Biosynthetic peptidoglycan transglycosylase-like"/>
    <property type="match status" value="1"/>
</dbReference>
<dbReference type="EMBL" id="CXPG01000020">
    <property type="protein sequence ID" value="CTQ33952.1"/>
    <property type="molecule type" value="Genomic_DNA"/>
</dbReference>
<evidence type="ECO:0000256" key="26">
    <source>
        <dbReference type="ARBA" id="ARBA00060592"/>
    </source>
</evidence>
<keyword evidence="8" id="KW-0997">Cell inner membrane</keyword>
<evidence type="ECO:0000256" key="22">
    <source>
        <dbReference type="ARBA" id="ARBA00023316"/>
    </source>
</evidence>
<keyword evidence="21" id="KW-0511">Multifunctional enzyme</keyword>
<evidence type="ECO:0000256" key="13">
    <source>
        <dbReference type="ARBA" id="ARBA00022692"/>
    </source>
</evidence>
<dbReference type="Proteomes" id="UP000048908">
    <property type="component" value="Unassembled WGS sequence"/>
</dbReference>
<dbReference type="InterPro" id="IPR036950">
    <property type="entry name" value="PBP_transglycosylase"/>
</dbReference>
<keyword evidence="12" id="KW-0808">Transferase</keyword>
<dbReference type="Pfam" id="PF00912">
    <property type="entry name" value="Transgly"/>
    <property type="match status" value="1"/>
</dbReference>
<evidence type="ECO:0000256" key="27">
    <source>
        <dbReference type="SAM" id="Phobius"/>
    </source>
</evidence>
<evidence type="ECO:0000256" key="23">
    <source>
        <dbReference type="ARBA" id="ARBA00034000"/>
    </source>
</evidence>
<dbReference type="InterPro" id="IPR023346">
    <property type="entry name" value="Lysozyme-like_dom_sf"/>
</dbReference>
<evidence type="ECO:0000259" key="29">
    <source>
        <dbReference type="Pfam" id="PF00912"/>
    </source>
</evidence>
<dbReference type="GO" id="GO:0008360">
    <property type="term" value="P:regulation of cell shape"/>
    <property type="evidence" value="ECO:0007669"/>
    <property type="project" value="UniProtKB-KW"/>
</dbReference>
<evidence type="ECO:0000256" key="7">
    <source>
        <dbReference type="ARBA" id="ARBA00022475"/>
    </source>
</evidence>
<dbReference type="UniPathway" id="UPA00219"/>
<evidence type="ECO:0000256" key="14">
    <source>
        <dbReference type="ARBA" id="ARBA00022801"/>
    </source>
</evidence>
<keyword evidence="18 27" id="KW-1133">Transmembrane helix</keyword>
<keyword evidence="15" id="KW-0133">Cell shape</keyword>
<dbReference type="GO" id="GO:0030288">
    <property type="term" value="C:outer membrane-bounded periplasmic space"/>
    <property type="evidence" value="ECO:0007669"/>
    <property type="project" value="TreeGrafter"/>
</dbReference>
<dbReference type="EC" id="3.4.16.4" evidence="5"/>
<keyword evidence="16" id="KW-0735">Signal-anchor</keyword>
<evidence type="ECO:0000256" key="10">
    <source>
        <dbReference type="ARBA" id="ARBA00022670"/>
    </source>
</evidence>
<dbReference type="PANTHER" id="PTHR32282:SF27">
    <property type="entry name" value="PENICILLIN-BINDING PROTEIN 1A"/>
    <property type="match status" value="1"/>
</dbReference>
<protein>
    <recommendedName>
        <fullName evidence="6">Penicillin-binding protein 1A</fullName>
        <ecNumber evidence="24">2.4.99.28</ecNumber>
        <ecNumber evidence="5">3.4.16.4</ecNumber>
    </recommendedName>
</protein>
<evidence type="ECO:0000256" key="9">
    <source>
        <dbReference type="ARBA" id="ARBA00022645"/>
    </source>
</evidence>
<evidence type="ECO:0000259" key="28">
    <source>
        <dbReference type="Pfam" id="PF00905"/>
    </source>
</evidence>
<keyword evidence="22" id="KW-0961">Cell wall biogenesis/degradation</keyword>
<sequence length="898" mass="98135">MGSAPPDAVSRFDGRGCGAYIGTTGRTKSDGQGHGYMADNRLKSAGASLWRGLQAVGMFFLATVGGLFSAVTLGVVALAMSIGGVLWMYGRDLPNHEQLAQYTPPTISRIYSGEGRLMDEFARERRLFATADEIPPLVKQAFISAEDKNFYQHAGYDPVGMVSAAVDAARGKRLRGASTITQQVMKNFLLSSDRSAERKVKEIILASRIEETLGKEDILELYLNEIFLGQNSYGVAAASQTYFNKTLSQLTLEEAAYLAILPKAPSDYHPVRQAERAIERRNYVLLEMFQNGYITRAELETAQQKPLLTVQSGHYAPFRAALPPRDYFTDEIRRQLTEDFGEEEFFTQGFNVRATVDAEMQAVAAKALRRALEQFDRGQGVWRGTGKTIDPALLDDETAWRRALAETVVARDIDLGSAWLPAVVLAVGDQSLTLGAEGVEAQVDVPRTDIDWLRGSFVDNFEVGDVVHVRRLTDDATGDLIRWSLRQVPEVQGGFMAMDVNTGRVLAMQGGFSYQHSVFNRATQATRQPGSSFKPFVYAAALDSGYQPNTIVVDAPIEIDQGNGEIWRPKNASNKYYGPSPLRTGIERSRNLMTVRLAQDVGMGTVATYAERFGVYDRMDELLANSLGSQETTLYKMVAAYAMFANGGERVEPTLVDRIQDRYGRTVYRHDQRSCNDCEQFASLADGQGPRIVSNRERVMDAITAYQLTSMMQGVVERGTASRTVNLPVPIAGKTGTTNDSKDVWFVGFSSTIVAGCYIGYDRPRNMGRSASGGGMCGPVFNEFMAEAIQKYGGGPFEVPEGGYFVKIDRYTGARLPDDATGENVVAEYFRQGDDPFMGVGGTIIDGGFAMAGDLPLFGRGEGDVEDRGGIQVETSTGRSVVVPGRASFGALSSGGLY</sequence>
<dbReference type="Pfam" id="PF17092">
    <property type="entry name" value="PCB_OB"/>
    <property type="match status" value="1"/>
</dbReference>
<comment type="catalytic activity">
    <reaction evidence="25">
        <text>[GlcNAc-(1-&gt;4)-Mur2Ac(oyl-L-Ala-gamma-D-Glu-L-Lys-D-Ala-D-Ala)](n)-di-trans,octa-cis-undecaprenyl diphosphate + beta-D-GlcNAc-(1-&gt;4)-Mur2Ac(oyl-L-Ala-gamma-D-Glu-L-Lys-D-Ala-D-Ala)-di-trans,octa-cis-undecaprenyl diphosphate = [GlcNAc-(1-&gt;4)-Mur2Ac(oyl-L-Ala-gamma-D-Glu-L-Lys-D-Ala-D-Ala)](n+1)-di-trans,octa-cis-undecaprenyl diphosphate + di-trans,octa-cis-undecaprenyl diphosphate + H(+)</text>
        <dbReference type="Rhea" id="RHEA:23708"/>
        <dbReference type="Rhea" id="RHEA-COMP:9602"/>
        <dbReference type="Rhea" id="RHEA-COMP:9603"/>
        <dbReference type="ChEBI" id="CHEBI:15378"/>
        <dbReference type="ChEBI" id="CHEBI:58405"/>
        <dbReference type="ChEBI" id="CHEBI:60033"/>
        <dbReference type="ChEBI" id="CHEBI:78435"/>
        <dbReference type="EC" id="2.4.99.28"/>
    </reaction>
</comment>
<dbReference type="InterPro" id="IPR031376">
    <property type="entry name" value="PCB_OB"/>
</dbReference>
<dbReference type="InterPro" id="IPR001460">
    <property type="entry name" value="PCN-bd_Tpept"/>
</dbReference>
<evidence type="ECO:0000256" key="3">
    <source>
        <dbReference type="ARBA" id="ARBA00007090"/>
    </source>
</evidence>
<evidence type="ECO:0000256" key="20">
    <source>
        <dbReference type="ARBA" id="ARBA00023251"/>
    </source>
</evidence>
<comment type="similarity">
    <text evidence="3">In the C-terminal section; belongs to the transpeptidase family.</text>
</comment>
<dbReference type="GO" id="GO:0009252">
    <property type="term" value="P:peptidoglycan biosynthetic process"/>
    <property type="evidence" value="ECO:0007669"/>
    <property type="project" value="UniProtKB-UniPathway"/>
</dbReference>
<dbReference type="SUPFAM" id="SSF56601">
    <property type="entry name" value="beta-lactamase/transpeptidase-like"/>
    <property type="match status" value="1"/>
</dbReference>
<dbReference type="GO" id="GO:0008658">
    <property type="term" value="F:penicillin binding"/>
    <property type="evidence" value="ECO:0007669"/>
    <property type="project" value="InterPro"/>
</dbReference>
<dbReference type="InterPro" id="IPR001264">
    <property type="entry name" value="Glyco_trans_51"/>
</dbReference>
<dbReference type="STRING" id="282197.SAMN04488517_11454"/>
<dbReference type="NCBIfam" id="TIGR02074">
    <property type="entry name" value="PBP_1a_fam"/>
    <property type="match status" value="1"/>
</dbReference>
<feature type="domain" description="Penicillin-binding protein OB-like" evidence="30">
    <location>
        <begin position="382"/>
        <end position="491"/>
    </location>
</feature>
<dbReference type="GO" id="GO:0009002">
    <property type="term" value="F:serine-type D-Ala-D-Ala carboxypeptidase activity"/>
    <property type="evidence" value="ECO:0007669"/>
    <property type="project" value="UniProtKB-EC"/>
</dbReference>
<evidence type="ECO:0000256" key="1">
    <source>
        <dbReference type="ARBA" id="ARBA00004249"/>
    </source>
</evidence>
<evidence type="ECO:0000256" key="6">
    <source>
        <dbReference type="ARBA" id="ARBA00018638"/>
    </source>
</evidence>
<dbReference type="InterPro" id="IPR050396">
    <property type="entry name" value="Glycosyltr_51/Transpeptidase"/>
</dbReference>
<feature type="domain" description="Penicillin-binding protein transpeptidase" evidence="28">
    <location>
        <begin position="493"/>
        <end position="785"/>
    </location>
</feature>
<dbReference type="SUPFAM" id="SSF53955">
    <property type="entry name" value="Lysozyme-like"/>
    <property type="match status" value="1"/>
</dbReference>
<evidence type="ECO:0000259" key="30">
    <source>
        <dbReference type="Pfam" id="PF17092"/>
    </source>
</evidence>
<keyword evidence="14" id="KW-0378">Hydrolase</keyword>
<comment type="pathway">
    <text evidence="2">Cell wall biogenesis; peptidoglycan biosynthesis.</text>
</comment>
<evidence type="ECO:0000256" key="18">
    <source>
        <dbReference type="ARBA" id="ARBA00022989"/>
    </source>
</evidence>
<comment type="similarity">
    <text evidence="4">In the N-terminal section; belongs to the glycosyltransferase 51 family.</text>
</comment>
<name>A0A0M6XTB9_9RHOB</name>
<keyword evidence="20" id="KW-0046">Antibiotic resistance</keyword>
<proteinExistence type="inferred from homology"/>
<comment type="pathway">
    <text evidence="26">Glycan biosynthesis.</text>
</comment>
<evidence type="ECO:0000256" key="17">
    <source>
        <dbReference type="ARBA" id="ARBA00022984"/>
    </source>
</evidence>
<keyword evidence="32" id="KW-1185">Reference proteome</keyword>
<evidence type="ECO:0000256" key="12">
    <source>
        <dbReference type="ARBA" id="ARBA00022679"/>
    </source>
</evidence>
<evidence type="ECO:0000256" key="15">
    <source>
        <dbReference type="ARBA" id="ARBA00022960"/>
    </source>
</evidence>
<dbReference type="Pfam" id="PF00905">
    <property type="entry name" value="Transpeptidase"/>
    <property type="match status" value="1"/>
</dbReference>
<gene>
    <name evidence="31" type="primary">mrcA</name>
    <name evidence="31" type="ORF">JAN5088_02741</name>
</gene>
<evidence type="ECO:0000256" key="4">
    <source>
        <dbReference type="ARBA" id="ARBA00007739"/>
    </source>
</evidence>
<evidence type="ECO:0000256" key="24">
    <source>
        <dbReference type="ARBA" id="ARBA00044770"/>
    </source>
</evidence>
<dbReference type="GO" id="GO:0005886">
    <property type="term" value="C:plasma membrane"/>
    <property type="evidence" value="ECO:0007669"/>
    <property type="project" value="UniProtKB-SubCell"/>
</dbReference>
<evidence type="ECO:0000256" key="25">
    <source>
        <dbReference type="ARBA" id="ARBA00049902"/>
    </source>
</evidence>
<comment type="subcellular location">
    <subcellularLocation>
        <location evidence="1">Cell inner membrane</location>
        <topology evidence="1">Single-pass type II membrane protein</topology>
    </subcellularLocation>
</comment>
<dbReference type="GO" id="GO:0008955">
    <property type="term" value="F:peptidoglycan glycosyltransferase activity"/>
    <property type="evidence" value="ECO:0007669"/>
    <property type="project" value="UniProtKB-EC"/>
</dbReference>